<evidence type="ECO:0000313" key="2">
    <source>
        <dbReference type="Proteomes" id="UP001279734"/>
    </source>
</evidence>
<reference evidence="1" key="1">
    <citation type="submission" date="2023-05" db="EMBL/GenBank/DDBJ databases">
        <title>Nepenthes gracilis genome sequencing.</title>
        <authorList>
            <person name="Fukushima K."/>
        </authorList>
    </citation>
    <scope>NUCLEOTIDE SEQUENCE</scope>
    <source>
        <strain evidence="1">SING2019-196</strain>
    </source>
</reference>
<proteinExistence type="predicted"/>
<name>A0AAD3TC14_NEPGR</name>
<protein>
    <submittedName>
        <fullName evidence="1">Uncharacterized protein</fullName>
    </submittedName>
</protein>
<gene>
    <name evidence="1" type="ORF">Nepgr_029208</name>
</gene>
<accession>A0AAD3TC14</accession>
<comment type="caution">
    <text evidence="1">The sequence shown here is derived from an EMBL/GenBank/DDBJ whole genome shotgun (WGS) entry which is preliminary data.</text>
</comment>
<sequence length="70" mass="8276">MFFLRFDGPIRIAFLITLFHRLEKQVELSGSLCLKLWVIIKEKAPHIQKSDKRKAEYESLQQETGIHFVC</sequence>
<dbReference type="Proteomes" id="UP001279734">
    <property type="component" value="Unassembled WGS sequence"/>
</dbReference>
<organism evidence="1 2">
    <name type="scientific">Nepenthes gracilis</name>
    <name type="common">Slender pitcher plant</name>
    <dbReference type="NCBI Taxonomy" id="150966"/>
    <lineage>
        <taxon>Eukaryota</taxon>
        <taxon>Viridiplantae</taxon>
        <taxon>Streptophyta</taxon>
        <taxon>Embryophyta</taxon>
        <taxon>Tracheophyta</taxon>
        <taxon>Spermatophyta</taxon>
        <taxon>Magnoliopsida</taxon>
        <taxon>eudicotyledons</taxon>
        <taxon>Gunneridae</taxon>
        <taxon>Pentapetalae</taxon>
        <taxon>Caryophyllales</taxon>
        <taxon>Nepenthaceae</taxon>
        <taxon>Nepenthes</taxon>
    </lineage>
</organism>
<keyword evidence="2" id="KW-1185">Reference proteome</keyword>
<dbReference type="EMBL" id="BSYO01000032">
    <property type="protein sequence ID" value="GMH27365.1"/>
    <property type="molecule type" value="Genomic_DNA"/>
</dbReference>
<evidence type="ECO:0000313" key="1">
    <source>
        <dbReference type="EMBL" id="GMH27365.1"/>
    </source>
</evidence>
<dbReference type="AlphaFoldDB" id="A0AAD3TC14"/>